<accession>A0A561R3Y8</accession>
<evidence type="ECO:0000313" key="3">
    <source>
        <dbReference type="EMBL" id="TWF57319.1"/>
    </source>
</evidence>
<feature type="compositionally biased region" description="Basic and acidic residues" evidence="1">
    <location>
        <begin position="189"/>
        <end position="202"/>
    </location>
</feature>
<feature type="compositionally biased region" description="Basic and acidic residues" evidence="1">
    <location>
        <begin position="141"/>
        <end position="155"/>
    </location>
</feature>
<reference evidence="3 4" key="1">
    <citation type="submission" date="2019-06" db="EMBL/GenBank/DDBJ databases">
        <title>Sorghum-associated microbial communities from plants grown in Nebraska, USA.</title>
        <authorList>
            <person name="Schachtman D."/>
        </authorList>
    </citation>
    <scope>NUCLEOTIDE SEQUENCE [LARGE SCALE GENOMIC DNA]</scope>
    <source>
        <strain evidence="3 4">1225</strain>
    </source>
</reference>
<feature type="compositionally biased region" description="Polar residues" evidence="1">
    <location>
        <begin position="204"/>
        <end position="216"/>
    </location>
</feature>
<evidence type="ECO:0008006" key="5">
    <source>
        <dbReference type="Google" id="ProtNLM"/>
    </source>
</evidence>
<comment type="caution">
    <text evidence="3">The sequence shown here is derived from an EMBL/GenBank/DDBJ whole genome shotgun (WGS) entry which is preliminary data.</text>
</comment>
<dbReference type="OrthoDB" id="7835439at2"/>
<protein>
    <recommendedName>
        <fullName evidence="5">Beta-barrel assembly complex subunit BamF</fullName>
    </recommendedName>
</protein>
<feature type="compositionally biased region" description="Basic and acidic residues" evidence="1">
    <location>
        <begin position="106"/>
        <end position="120"/>
    </location>
</feature>
<organism evidence="3 4">
    <name type="scientific">Neorhizobium alkalisoli</name>
    <dbReference type="NCBI Taxonomy" id="528178"/>
    <lineage>
        <taxon>Bacteria</taxon>
        <taxon>Pseudomonadati</taxon>
        <taxon>Pseudomonadota</taxon>
        <taxon>Alphaproteobacteria</taxon>
        <taxon>Hyphomicrobiales</taxon>
        <taxon>Rhizobiaceae</taxon>
        <taxon>Rhizobium/Agrobacterium group</taxon>
        <taxon>Neorhizobium</taxon>
    </lineage>
</organism>
<feature type="compositionally biased region" description="Polar residues" evidence="1">
    <location>
        <begin position="88"/>
        <end position="101"/>
    </location>
</feature>
<name>A0A561R3Y8_9HYPH</name>
<dbReference type="AlphaFoldDB" id="A0A561R3Y8"/>
<dbReference type="PROSITE" id="PS51257">
    <property type="entry name" value="PROKAR_LIPOPROTEIN"/>
    <property type="match status" value="1"/>
</dbReference>
<evidence type="ECO:0000256" key="1">
    <source>
        <dbReference type="SAM" id="MobiDB-lite"/>
    </source>
</evidence>
<evidence type="ECO:0000256" key="2">
    <source>
        <dbReference type="SAM" id="SignalP"/>
    </source>
</evidence>
<keyword evidence="4" id="KW-1185">Reference proteome</keyword>
<feature type="signal peptide" evidence="2">
    <location>
        <begin position="1"/>
        <end position="18"/>
    </location>
</feature>
<dbReference type="Proteomes" id="UP000320653">
    <property type="component" value="Unassembled WGS sequence"/>
</dbReference>
<proteinExistence type="predicted"/>
<dbReference type="EMBL" id="VIWP01000002">
    <property type="protein sequence ID" value="TWF57319.1"/>
    <property type="molecule type" value="Genomic_DNA"/>
</dbReference>
<dbReference type="RefSeq" id="WP_145635759.1">
    <property type="nucleotide sequence ID" value="NZ_VIWP01000002.1"/>
</dbReference>
<sequence length="216" mass="23812">MKTTYVFRVGMSAAGILAASLTLSGCVGSPTYGTDKTAMEQLGDDLGNVVSIGSSREDKTSKLRYNPRPTLVVSSNPNATSGAPLPAPQTSLANRENNPNWVESPEETRDRLRLEAENNEKNQNYRSPLLSGRGQAGQMTESEKWEAFRKAKQDAETVDINSRRRSLSEPPAQYRAADASALQDLGESENDKEKRRKKEAEKASQSSNSSWWQPFQ</sequence>
<feature type="compositionally biased region" description="Polar residues" evidence="1">
    <location>
        <begin position="72"/>
        <end position="81"/>
    </location>
</feature>
<evidence type="ECO:0000313" key="4">
    <source>
        <dbReference type="Proteomes" id="UP000320653"/>
    </source>
</evidence>
<gene>
    <name evidence="3" type="ORF">FHW37_102962</name>
</gene>
<feature type="region of interest" description="Disordered" evidence="1">
    <location>
        <begin position="68"/>
        <end position="216"/>
    </location>
</feature>
<feature type="chain" id="PRO_5022230254" description="Beta-barrel assembly complex subunit BamF" evidence="2">
    <location>
        <begin position="19"/>
        <end position="216"/>
    </location>
</feature>
<keyword evidence="2" id="KW-0732">Signal</keyword>